<evidence type="ECO:0000313" key="2">
    <source>
        <dbReference type="EMBL" id="KAF2873448.1"/>
    </source>
</evidence>
<dbReference type="AlphaFoldDB" id="A0A7C8I8P6"/>
<evidence type="ECO:0008006" key="4">
    <source>
        <dbReference type="Google" id="ProtNLM"/>
    </source>
</evidence>
<gene>
    <name evidence="2" type="ORF">BDV95DRAFT_488700</name>
</gene>
<feature type="region of interest" description="Disordered" evidence="1">
    <location>
        <begin position="705"/>
        <end position="742"/>
    </location>
</feature>
<dbReference type="OrthoDB" id="3889716at2759"/>
<name>A0A7C8I8P6_9PLEO</name>
<protein>
    <recommendedName>
        <fullName evidence="4">F-box domain-containing protein</fullName>
    </recommendedName>
</protein>
<evidence type="ECO:0000256" key="1">
    <source>
        <dbReference type="SAM" id="MobiDB-lite"/>
    </source>
</evidence>
<evidence type="ECO:0000313" key="3">
    <source>
        <dbReference type="Proteomes" id="UP000481861"/>
    </source>
</evidence>
<keyword evidence="3" id="KW-1185">Reference proteome</keyword>
<reference evidence="2 3" key="1">
    <citation type="submission" date="2020-01" db="EMBL/GenBank/DDBJ databases">
        <authorList>
            <consortium name="DOE Joint Genome Institute"/>
            <person name="Haridas S."/>
            <person name="Albert R."/>
            <person name="Binder M."/>
            <person name="Bloem J."/>
            <person name="Labutti K."/>
            <person name="Salamov A."/>
            <person name="Andreopoulos B."/>
            <person name="Baker S.E."/>
            <person name="Barry K."/>
            <person name="Bills G."/>
            <person name="Bluhm B.H."/>
            <person name="Cannon C."/>
            <person name="Castanera R."/>
            <person name="Culley D.E."/>
            <person name="Daum C."/>
            <person name="Ezra D."/>
            <person name="Gonzalez J.B."/>
            <person name="Henrissat B."/>
            <person name="Kuo A."/>
            <person name="Liang C."/>
            <person name="Lipzen A."/>
            <person name="Lutzoni F."/>
            <person name="Magnuson J."/>
            <person name="Mondo S."/>
            <person name="Nolan M."/>
            <person name="Ohm R."/>
            <person name="Pangilinan J."/>
            <person name="Park H.-J.H."/>
            <person name="Ramirez L."/>
            <person name="Alfaro M."/>
            <person name="Sun H."/>
            <person name="Tritt A."/>
            <person name="Yoshinaga Y."/>
            <person name="Zwiers L.-H.L."/>
            <person name="Turgeon B.G."/>
            <person name="Goodwin S.B."/>
            <person name="Spatafora J.W."/>
            <person name="Crous P.W."/>
            <person name="Grigoriev I.V."/>
        </authorList>
    </citation>
    <scope>NUCLEOTIDE SEQUENCE [LARGE SCALE GENOMIC DNA]</scope>
    <source>
        <strain evidence="2 3">CBS 611.86</strain>
    </source>
</reference>
<dbReference type="Proteomes" id="UP000481861">
    <property type="component" value="Unassembled WGS sequence"/>
</dbReference>
<dbReference type="EMBL" id="JAADJZ010000007">
    <property type="protein sequence ID" value="KAF2873448.1"/>
    <property type="molecule type" value="Genomic_DNA"/>
</dbReference>
<sequence>MSSTSTNDSRECSPVSVSASKAASEAEAKKSAFLKLPVDIFKCVTDYLDRDAAWSLKRLCRGMSHSQVVDELLYKYPIQLHDVREIRLQDWKYRALGQQRWQNFQGCINDSNRGYVQKLAMSHWCSVADFQWIEQNLPALTSLDISAIKDFVWTPEETWTWKQLADACPGLFGRLEELEVSNWADYAAHSRIEYSYSYNDYRFKQGFRLSRRRDGGSIANMIFPLCAQLKTLSIRDKYSGFHTWNEWEVHQRVCCLVDGIVKNCPATLSKLRVHDYAPYRSLFSTDATTWPNLTDVETGIYSWMVDRPDREVIGPIPYRITQGHHHRDEEEAFDDKTYDSCERDHMKLGSDVVQGVSASFQDLLLNLRTITRKFPKITFRPINTLKDMLLLPYHLVNVTQRRGFDLRLHQNQQQPVETVPKKEIREAVRWLTEQCDWKPILTWDTLMCDVFPANLESTRTFLPKADVMSGIKTMIELLRSLNIPIRLSIGDRSGTCSSSRLDGSLYFGDYKTFSGEGEDRQEMLAPTQARFNLTGIAHLVDELTIQYPVDVPGVTGWGRSSRRPTRGETILMEREYTGWRRFWTRYAHQFKNLKKLAVNVPSDIYNDWGKCGGLTTLLDDERWEMLESDKKDYGLHGLLGGYYPSANVRLHIARKRPRKKFVKRVFFRQDDAELNLALSHLELTDLEEKSEIPLDTIAHNSNLPAHRFWPSMQSKDGRGEKRKADEEEKALDPRADKKTKVD</sequence>
<comment type="caution">
    <text evidence="2">The sequence shown here is derived from an EMBL/GenBank/DDBJ whole genome shotgun (WGS) entry which is preliminary data.</text>
</comment>
<feature type="compositionally biased region" description="Basic and acidic residues" evidence="1">
    <location>
        <begin position="715"/>
        <end position="742"/>
    </location>
</feature>
<proteinExistence type="predicted"/>
<organism evidence="2 3">
    <name type="scientific">Massariosphaeria phaeospora</name>
    <dbReference type="NCBI Taxonomy" id="100035"/>
    <lineage>
        <taxon>Eukaryota</taxon>
        <taxon>Fungi</taxon>
        <taxon>Dikarya</taxon>
        <taxon>Ascomycota</taxon>
        <taxon>Pezizomycotina</taxon>
        <taxon>Dothideomycetes</taxon>
        <taxon>Pleosporomycetidae</taxon>
        <taxon>Pleosporales</taxon>
        <taxon>Pleosporales incertae sedis</taxon>
        <taxon>Massariosphaeria</taxon>
    </lineage>
</organism>
<accession>A0A7C8I8P6</accession>